<keyword evidence="9 13" id="KW-0482">Metalloprotease</keyword>
<dbReference type="Pfam" id="PF01435">
    <property type="entry name" value="Peptidase_M48"/>
    <property type="match status" value="1"/>
</dbReference>
<accession>A0A8B6M1Q6</accession>
<keyword evidence="6" id="KW-0256">Endoplasmic reticulum</keyword>
<organism evidence="17 18">
    <name type="scientific">Methylocella tundrae</name>
    <dbReference type="NCBI Taxonomy" id="227605"/>
    <lineage>
        <taxon>Bacteria</taxon>
        <taxon>Pseudomonadati</taxon>
        <taxon>Pseudomonadota</taxon>
        <taxon>Alphaproteobacteria</taxon>
        <taxon>Hyphomicrobiales</taxon>
        <taxon>Beijerinckiaceae</taxon>
        <taxon>Methylocella</taxon>
    </lineage>
</organism>
<evidence type="ECO:0000256" key="11">
    <source>
        <dbReference type="PIRSR" id="PIRSR627057-1"/>
    </source>
</evidence>
<evidence type="ECO:0000259" key="16">
    <source>
        <dbReference type="Pfam" id="PF16491"/>
    </source>
</evidence>
<dbReference type="PROSITE" id="PS51257">
    <property type="entry name" value="PROKAR_LIPOPROTEIN"/>
    <property type="match status" value="1"/>
</dbReference>
<feature type="transmembrane region" description="Helical" evidence="14">
    <location>
        <begin position="175"/>
        <end position="194"/>
    </location>
</feature>
<feature type="domain" description="CAAX prenyl protease 1 N-terminal" evidence="16">
    <location>
        <begin position="56"/>
        <end position="230"/>
    </location>
</feature>
<dbReference type="GO" id="GO:0046872">
    <property type="term" value="F:metal ion binding"/>
    <property type="evidence" value="ECO:0007669"/>
    <property type="project" value="UniProtKB-KW"/>
</dbReference>
<comment type="caution">
    <text evidence="17">The sequence shown here is derived from an EMBL/GenBank/DDBJ whole genome shotgun (WGS) entry which is preliminary data.</text>
</comment>
<evidence type="ECO:0000256" key="1">
    <source>
        <dbReference type="ARBA" id="ARBA00004477"/>
    </source>
</evidence>
<evidence type="ECO:0000256" key="14">
    <source>
        <dbReference type="SAM" id="Phobius"/>
    </source>
</evidence>
<feature type="binding site" evidence="12">
    <location>
        <position position="307"/>
    </location>
    <ligand>
        <name>Zn(2+)</name>
        <dbReference type="ChEBI" id="CHEBI:29105"/>
        <note>catalytic</note>
    </ligand>
</feature>
<dbReference type="GO" id="GO:0071586">
    <property type="term" value="P:CAAX-box protein processing"/>
    <property type="evidence" value="ECO:0007669"/>
    <property type="project" value="InterPro"/>
</dbReference>
<evidence type="ECO:0000259" key="15">
    <source>
        <dbReference type="Pfam" id="PF01435"/>
    </source>
</evidence>
<keyword evidence="2 13" id="KW-0645">Protease</keyword>
<evidence type="ECO:0000256" key="12">
    <source>
        <dbReference type="PIRSR" id="PIRSR627057-2"/>
    </source>
</evidence>
<feature type="transmembrane region" description="Helical" evidence="14">
    <location>
        <begin position="22"/>
        <end position="45"/>
    </location>
</feature>
<evidence type="ECO:0000313" key="17">
    <source>
        <dbReference type="EMBL" id="VTZ48180.1"/>
    </source>
</evidence>
<keyword evidence="18" id="KW-1185">Reference proteome</keyword>
<keyword evidence="4 12" id="KW-0479">Metal-binding</keyword>
<feature type="binding site" evidence="12">
    <location>
        <position position="380"/>
    </location>
    <ligand>
        <name>Zn(2+)</name>
        <dbReference type="ChEBI" id="CHEBI:29105"/>
        <note>catalytic</note>
    </ligand>
</feature>
<comment type="subcellular location">
    <subcellularLocation>
        <location evidence="1">Endoplasmic reticulum membrane</location>
        <topology evidence="1">Multi-pass membrane protein</topology>
    </subcellularLocation>
</comment>
<keyword evidence="3 14" id="KW-0812">Transmembrane</keyword>
<dbReference type="CDD" id="cd07343">
    <property type="entry name" value="M48A_Zmpste24p_like"/>
    <property type="match status" value="1"/>
</dbReference>
<dbReference type="Pfam" id="PF16491">
    <property type="entry name" value="Peptidase_M48_N"/>
    <property type="match status" value="1"/>
</dbReference>
<keyword evidence="7 12" id="KW-0862">Zinc</keyword>
<dbReference type="PANTHER" id="PTHR10120">
    <property type="entry name" value="CAAX PRENYL PROTEASE 1"/>
    <property type="match status" value="1"/>
</dbReference>
<feature type="domain" description="Peptidase M48" evidence="15">
    <location>
        <begin position="234"/>
        <end position="436"/>
    </location>
</feature>
<evidence type="ECO:0000256" key="6">
    <source>
        <dbReference type="ARBA" id="ARBA00022824"/>
    </source>
</evidence>
<dbReference type="GO" id="GO:0004222">
    <property type="term" value="F:metalloendopeptidase activity"/>
    <property type="evidence" value="ECO:0007669"/>
    <property type="project" value="InterPro"/>
</dbReference>
<feature type="active site" evidence="11">
    <location>
        <position position="304"/>
    </location>
</feature>
<dbReference type="Gene3D" id="3.30.2010.10">
    <property type="entry name" value="Metalloproteases ('zincins'), catalytic domain"/>
    <property type="match status" value="1"/>
</dbReference>
<feature type="transmembrane region" description="Helical" evidence="14">
    <location>
        <begin position="350"/>
        <end position="369"/>
    </location>
</feature>
<evidence type="ECO:0000256" key="8">
    <source>
        <dbReference type="ARBA" id="ARBA00022989"/>
    </source>
</evidence>
<evidence type="ECO:0000256" key="10">
    <source>
        <dbReference type="ARBA" id="ARBA00023136"/>
    </source>
</evidence>
<reference evidence="17 18" key="1">
    <citation type="submission" date="2019-05" db="EMBL/GenBank/DDBJ databases">
        <authorList>
            <person name="Farhan Ul Haque M."/>
        </authorList>
    </citation>
    <scope>NUCLEOTIDE SEQUENCE [LARGE SCALE GENOMIC DNA]</scope>
    <source>
        <strain evidence="17">2</strain>
    </source>
</reference>
<evidence type="ECO:0000256" key="13">
    <source>
        <dbReference type="RuleBase" id="RU003983"/>
    </source>
</evidence>
<keyword evidence="5 13" id="KW-0378">Hydrolase</keyword>
<evidence type="ECO:0000256" key="7">
    <source>
        <dbReference type="ARBA" id="ARBA00022833"/>
    </source>
</evidence>
<evidence type="ECO:0000256" key="5">
    <source>
        <dbReference type="ARBA" id="ARBA00022801"/>
    </source>
</evidence>
<dbReference type="FunFam" id="3.30.2010.10:FF:000002">
    <property type="entry name" value="CAAX prenyl protease"/>
    <property type="match status" value="1"/>
</dbReference>
<dbReference type="InterPro" id="IPR001915">
    <property type="entry name" value="Peptidase_M48"/>
</dbReference>
<comment type="cofactor">
    <cofactor evidence="12 13">
        <name>Zn(2+)</name>
        <dbReference type="ChEBI" id="CHEBI:29105"/>
    </cofactor>
    <text evidence="12 13">Binds 1 zinc ion per subunit.</text>
</comment>
<dbReference type="EC" id="3.4.24.84" evidence="17"/>
<evidence type="ECO:0000256" key="3">
    <source>
        <dbReference type="ARBA" id="ARBA00022692"/>
    </source>
</evidence>
<gene>
    <name evidence="17" type="ORF">MPC4_10130</name>
</gene>
<dbReference type="InterPro" id="IPR032456">
    <property type="entry name" value="Peptidase_M48_N"/>
</dbReference>
<proteinExistence type="inferred from homology"/>
<feature type="transmembrane region" description="Helical" evidence="14">
    <location>
        <begin position="99"/>
        <end position="122"/>
    </location>
</feature>
<comment type="similarity">
    <text evidence="13">Belongs to the peptidase M48 family.</text>
</comment>
<feature type="active site" description="Proton donor" evidence="11">
    <location>
        <position position="384"/>
    </location>
</feature>
<evidence type="ECO:0000256" key="4">
    <source>
        <dbReference type="ARBA" id="ARBA00022723"/>
    </source>
</evidence>
<evidence type="ECO:0000256" key="2">
    <source>
        <dbReference type="ARBA" id="ARBA00022670"/>
    </source>
</evidence>
<protein>
    <submittedName>
        <fullName evidence="17">Ste24 endopeptidase</fullName>
        <ecNumber evidence="17">3.4.24.84</ecNumber>
    </submittedName>
</protein>
<dbReference type="InterPro" id="IPR027057">
    <property type="entry name" value="CAXX_Prtase_1"/>
</dbReference>
<sequence>MRHNARCPTYAERAEAARHPPLFGAASLSLLACAIIAAIVLSGALDLYLKWRQAACIAANRAAVPSDFKAVVTIEEHQKAADYTLANIRLGAIQTAFDAIMAVLWLTALLAPLAALIAGILPPGLSRSVALLVAIGAVGAVLGLPFSIARTFWLEAKFGFNRATPGVFALDRIKGLALQLIFAVPLLYGLFWLLAAMPRFWWLAGWAASVLITIGLSVAYPTWIAPLFNQFKPLPDGPIKTRIEALLARCGFESKGLFVMDASKRSSHGNAYFSGFGKAKRIVFFDTLLEKHTDDEILSILAHELGHFKLGHIGQRLAQSAAFTFVIFLVLHWAFSAGGLASQFGLPNDPGVVLIIVLTAMGPILHLAAPLTNWLSRRAEFQADDFARTMVGKDAMISALTRLSRDNLATLTPDRLYALFYYSHPPAPLRVAQLRAA</sequence>
<name>A0A8B6M1Q6_METTU</name>
<dbReference type="AlphaFoldDB" id="A0A8B6M1Q6"/>
<feature type="transmembrane region" description="Helical" evidence="14">
    <location>
        <begin position="200"/>
        <end position="223"/>
    </location>
</feature>
<dbReference type="Proteomes" id="UP000485880">
    <property type="component" value="Unassembled WGS sequence"/>
</dbReference>
<feature type="transmembrane region" description="Helical" evidence="14">
    <location>
        <begin position="128"/>
        <end position="154"/>
    </location>
</feature>
<evidence type="ECO:0000256" key="9">
    <source>
        <dbReference type="ARBA" id="ARBA00023049"/>
    </source>
</evidence>
<evidence type="ECO:0000313" key="18">
    <source>
        <dbReference type="Proteomes" id="UP000485880"/>
    </source>
</evidence>
<dbReference type="EMBL" id="CABFMQ020000001">
    <property type="protein sequence ID" value="VTZ48180.1"/>
    <property type="molecule type" value="Genomic_DNA"/>
</dbReference>
<keyword evidence="8 14" id="KW-1133">Transmembrane helix</keyword>
<feature type="binding site" evidence="12">
    <location>
        <position position="303"/>
    </location>
    <ligand>
        <name>Zn(2+)</name>
        <dbReference type="ChEBI" id="CHEBI:29105"/>
        <note>catalytic</note>
    </ligand>
</feature>
<keyword evidence="10 14" id="KW-0472">Membrane</keyword>
<feature type="transmembrane region" description="Helical" evidence="14">
    <location>
        <begin position="317"/>
        <end position="335"/>
    </location>
</feature>